<evidence type="ECO:0000256" key="2">
    <source>
        <dbReference type="ARBA" id="ARBA00012756"/>
    </source>
</evidence>
<dbReference type="GO" id="GO:0009341">
    <property type="term" value="C:beta-galactosidase complex"/>
    <property type="evidence" value="ECO:0007669"/>
    <property type="project" value="TreeGrafter"/>
</dbReference>
<evidence type="ECO:0000313" key="6">
    <source>
        <dbReference type="EMBL" id="STT48757.1"/>
    </source>
</evidence>
<dbReference type="PROSITE" id="PS00719">
    <property type="entry name" value="GLYCOSYL_HYDROL_F2_1"/>
    <property type="match status" value="1"/>
</dbReference>
<sequence length="103" mass="11711">MVQDILLMKQNNFNAVRCSHYPNAPRWYELCNRYGLYVVDEANIETHGMVPMNRLSDDPAWLPVFSARVTRWYRATATIRALSSGRWATSPASAATTKRCTTG</sequence>
<evidence type="ECO:0000256" key="1">
    <source>
        <dbReference type="ARBA" id="ARBA00001412"/>
    </source>
</evidence>
<dbReference type="Gene3D" id="3.20.20.80">
    <property type="entry name" value="Glycosidases"/>
    <property type="match status" value="1"/>
</dbReference>
<dbReference type="Pfam" id="PF02836">
    <property type="entry name" value="Glyco_hydro_2_C"/>
    <property type="match status" value="1"/>
</dbReference>
<reference evidence="6 7" key="1">
    <citation type="submission" date="2018-06" db="EMBL/GenBank/DDBJ databases">
        <authorList>
            <consortium name="Pathogen Informatics"/>
            <person name="Doyle S."/>
        </authorList>
    </citation>
    <scope>NUCLEOTIDE SEQUENCE [LARGE SCALE GENOMIC DNA]</scope>
    <source>
        <strain evidence="6 7">NCTC9637</strain>
    </source>
</reference>
<gene>
    <name evidence="6" type="primary">lacZ_4</name>
    <name evidence="6" type="ORF">NCTC9637_03704</name>
</gene>
<feature type="domain" description="Glycoside hydrolase family 2 catalytic" evidence="5">
    <location>
        <begin position="1"/>
        <end position="75"/>
    </location>
</feature>
<dbReference type="AlphaFoldDB" id="A0A377W470"/>
<dbReference type="EMBL" id="UGLB01000003">
    <property type="protein sequence ID" value="STT48757.1"/>
    <property type="molecule type" value="Genomic_DNA"/>
</dbReference>
<dbReference type="InterPro" id="IPR023230">
    <property type="entry name" value="Glyco_hydro_2_CS"/>
</dbReference>
<name>A0A377W470_KLEPN</name>
<evidence type="ECO:0000313" key="7">
    <source>
        <dbReference type="Proteomes" id="UP000255099"/>
    </source>
</evidence>
<proteinExistence type="predicted"/>
<dbReference type="InterPro" id="IPR006103">
    <property type="entry name" value="Glyco_hydro_2_cat"/>
</dbReference>
<dbReference type="PANTHER" id="PTHR46323:SF2">
    <property type="entry name" value="BETA-GALACTOSIDASE"/>
    <property type="match status" value="1"/>
</dbReference>
<dbReference type="InterPro" id="IPR050347">
    <property type="entry name" value="Bact_Beta-galactosidase"/>
</dbReference>
<accession>A0A377W470</accession>
<comment type="catalytic activity">
    <reaction evidence="1">
        <text>Hydrolysis of terminal non-reducing beta-D-galactose residues in beta-D-galactosides.</text>
        <dbReference type="EC" id="3.2.1.23"/>
    </reaction>
</comment>
<keyword evidence="4 6" id="KW-0326">Glycosidase</keyword>
<organism evidence="6 7">
    <name type="scientific">Klebsiella pneumoniae</name>
    <dbReference type="NCBI Taxonomy" id="573"/>
    <lineage>
        <taxon>Bacteria</taxon>
        <taxon>Pseudomonadati</taxon>
        <taxon>Pseudomonadota</taxon>
        <taxon>Gammaproteobacteria</taxon>
        <taxon>Enterobacterales</taxon>
        <taxon>Enterobacteriaceae</taxon>
        <taxon>Klebsiella/Raoultella group</taxon>
        <taxon>Klebsiella</taxon>
        <taxon>Klebsiella pneumoniae complex</taxon>
    </lineage>
</organism>
<evidence type="ECO:0000256" key="3">
    <source>
        <dbReference type="ARBA" id="ARBA00022801"/>
    </source>
</evidence>
<evidence type="ECO:0000259" key="5">
    <source>
        <dbReference type="Pfam" id="PF02836"/>
    </source>
</evidence>
<dbReference type="PANTHER" id="PTHR46323">
    <property type="entry name" value="BETA-GALACTOSIDASE"/>
    <property type="match status" value="1"/>
</dbReference>
<keyword evidence="3 6" id="KW-0378">Hydrolase</keyword>
<dbReference type="InterPro" id="IPR017853">
    <property type="entry name" value="GH"/>
</dbReference>
<dbReference type="GO" id="GO:0005990">
    <property type="term" value="P:lactose catabolic process"/>
    <property type="evidence" value="ECO:0007669"/>
    <property type="project" value="TreeGrafter"/>
</dbReference>
<dbReference type="Proteomes" id="UP000255099">
    <property type="component" value="Unassembled WGS sequence"/>
</dbReference>
<dbReference type="SUPFAM" id="SSF51445">
    <property type="entry name" value="(Trans)glycosidases"/>
    <property type="match status" value="1"/>
</dbReference>
<evidence type="ECO:0000256" key="4">
    <source>
        <dbReference type="ARBA" id="ARBA00023295"/>
    </source>
</evidence>
<dbReference type="GO" id="GO:0004565">
    <property type="term" value="F:beta-galactosidase activity"/>
    <property type="evidence" value="ECO:0007669"/>
    <property type="project" value="UniProtKB-EC"/>
</dbReference>
<protein>
    <recommendedName>
        <fullName evidence="2">beta-galactosidase</fullName>
        <ecNumber evidence="2">3.2.1.23</ecNumber>
    </recommendedName>
</protein>
<dbReference type="EC" id="3.2.1.23" evidence="2"/>